<dbReference type="PROSITE" id="PS00622">
    <property type="entry name" value="HTH_LUXR_1"/>
    <property type="match status" value="1"/>
</dbReference>
<feature type="domain" description="HTH luxR-type" evidence="4">
    <location>
        <begin position="142"/>
        <end position="207"/>
    </location>
</feature>
<reference evidence="6 7" key="1">
    <citation type="submission" date="2019-11" db="EMBL/GenBank/DDBJ databases">
        <title>Novel species isolated from a subtropical stream in China.</title>
        <authorList>
            <person name="Lu H."/>
        </authorList>
    </citation>
    <scope>NUCLEOTIDE SEQUENCE [LARGE SCALE GENOMIC DNA]</scope>
    <source>
        <strain evidence="6 7">FT26W</strain>
    </source>
</reference>
<name>A0A844CZK6_9BURK</name>
<keyword evidence="1 3" id="KW-0597">Phosphoprotein</keyword>
<evidence type="ECO:0000256" key="2">
    <source>
        <dbReference type="ARBA" id="ARBA00023125"/>
    </source>
</evidence>
<dbReference type="InterPro" id="IPR011006">
    <property type="entry name" value="CheY-like_superfamily"/>
</dbReference>
<dbReference type="PROSITE" id="PS50043">
    <property type="entry name" value="HTH_LUXR_2"/>
    <property type="match status" value="1"/>
</dbReference>
<dbReference type="SMART" id="SM00421">
    <property type="entry name" value="HTH_LUXR"/>
    <property type="match status" value="1"/>
</dbReference>
<evidence type="ECO:0000259" key="4">
    <source>
        <dbReference type="PROSITE" id="PS50043"/>
    </source>
</evidence>
<evidence type="ECO:0000256" key="1">
    <source>
        <dbReference type="ARBA" id="ARBA00022553"/>
    </source>
</evidence>
<gene>
    <name evidence="6" type="ORF">GJ698_08570</name>
</gene>
<evidence type="ECO:0000259" key="5">
    <source>
        <dbReference type="PROSITE" id="PS50110"/>
    </source>
</evidence>
<dbReference type="PRINTS" id="PR00038">
    <property type="entry name" value="HTHLUXR"/>
</dbReference>
<proteinExistence type="predicted"/>
<dbReference type="AlphaFoldDB" id="A0A844CZK6"/>
<dbReference type="InterPro" id="IPR039420">
    <property type="entry name" value="WalR-like"/>
</dbReference>
<dbReference type="GO" id="GO:0003677">
    <property type="term" value="F:DNA binding"/>
    <property type="evidence" value="ECO:0007669"/>
    <property type="project" value="UniProtKB-KW"/>
</dbReference>
<dbReference type="SUPFAM" id="SSF46894">
    <property type="entry name" value="C-terminal effector domain of the bipartite response regulators"/>
    <property type="match status" value="1"/>
</dbReference>
<dbReference type="CDD" id="cd17535">
    <property type="entry name" value="REC_NarL-like"/>
    <property type="match status" value="1"/>
</dbReference>
<dbReference type="SUPFAM" id="SSF52172">
    <property type="entry name" value="CheY-like"/>
    <property type="match status" value="1"/>
</dbReference>
<feature type="domain" description="Response regulatory" evidence="5">
    <location>
        <begin position="10"/>
        <end position="126"/>
    </location>
</feature>
<dbReference type="InterPro" id="IPR001789">
    <property type="entry name" value="Sig_transdc_resp-reg_receiver"/>
</dbReference>
<dbReference type="InterPro" id="IPR058245">
    <property type="entry name" value="NreC/VraR/RcsB-like_REC"/>
</dbReference>
<dbReference type="GO" id="GO:0006355">
    <property type="term" value="P:regulation of DNA-templated transcription"/>
    <property type="evidence" value="ECO:0007669"/>
    <property type="project" value="InterPro"/>
</dbReference>
<feature type="modified residue" description="4-aspartylphosphate" evidence="3">
    <location>
        <position position="61"/>
    </location>
</feature>
<dbReference type="PROSITE" id="PS50110">
    <property type="entry name" value="RESPONSE_REGULATORY"/>
    <property type="match status" value="1"/>
</dbReference>
<evidence type="ECO:0000313" key="7">
    <source>
        <dbReference type="Proteomes" id="UP000439986"/>
    </source>
</evidence>
<keyword evidence="2" id="KW-0238">DNA-binding</keyword>
<dbReference type="PANTHER" id="PTHR43214">
    <property type="entry name" value="TWO-COMPONENT RESPONSE REGULATOR"/>
    <property type="match status" value="1"/>
</dbReference>
<accession>A0A844CZK6</accession>
<keyword evidence="7" id="KW-1185">Reference proteome</keyword>
<comment type="caution">
    <text evidence="6">The sequence shown here is derived from an EMBL/GenBank/DDBJ whole genome shotgun (WGS) entry which is preliminary data.</text>
</comment>
<evidence type="ECO:0000313" key="6">
    <source>
        <dbReference type="EMBL" id="MRW84151.1"/>
    </source>
</evidence>
<dbReference type="Pfam" id="PF00072">
    <property type="entry name" value="Response_reg"/>
    <property type="match status" value="1"/>
</dbReference>
<dbReference type="PANTHER" id="PTHR43214:SF43">
    <property type="entry name" value="TWO-COMPONENT RESPONSE REGULATOR"/>
    <property type="match status" value="1"/>
</dbReference>
<organism evidence="6 7">
    <name type="scientific">Duganella aquatilis</name>
    <dbReference type="NCBI Taxonomy" id="2666082"/>
    <lineage>
        <taxon>Bacteria</taxon>
        <taxon>Pseudomonadati</taxon>
        <taxon>Pseudomonadota</taxon>
        <taxon>Betaproteobacteria</taxon>
        <taxon>Burkholderiales</taxon>
        <taxon>Oxalobacteraceae</taxon>
        <taxon>Telluria group</taxon>
        <taxon>Duganella</taxon>
    </lineage>
</organism>
<sequence>MHIFQPLPITLLTVDDHPLFRQGIASVIAVEPDLYPVGQAASGAEAIAMYRELRPAVTLMDLQMPDMNGVDAIAAIRAEFPAARIVVLTTLEGDVHAARAIKAGAVGYVFKNTVRKHLVDTVRRVHAGERVIPPSLAHALVDSRNGSAITGREIEVLKLVARGNSNPMIAEALRISSETVKGHVSSILLKLQARDRAHAVMIGLERGILSI</sequence>
<dbReference type="EMBL" id="WKJL01000004">
    <property type="protein sequence ID" value="MRW84151.1"/>
    <property type="molecule type" value="Genomic_DNA"/>
</dbReference>
<evidence type="ECO:0000256" key="3">
    <source>
        <dbReference type="PROSITE-ProRule" id="PRU00169"/>
    </source>
</evidence>
<protein>
    <submittedName>
        <fullName evidence="6">Response regulator</fullName>
    </submittedName>
</protein>
<dbReference type="SMART" id="SM00448">
    <property type="entry name" value="REC"/>
    <property type="match status" value="1"/>
</dbReference>
<dbReference type="GO" id="GO:0000160">
    <property type="term" value="P:phosphorelay signal transduction system"/>
    <property type="evidence" value="ECO:0007669"/>
    <property type="project" value="InterPro"/>
</dbReference>
<dbReference type="Pfam" id="PF00196">
    <property type="entry name" value="GerE"/>
    <property type="match status" value="1"/>
</dbReference>
<dbReference type="Gene3D" id="3.40.50.2300">
    <property type="match status" value="1"/>
</dbReference>
<dbReference type="Proteomes" id="UP000439986">
    <property type="component" value="Unassembled WGS sequence"/>
</dbReference>
<dbReference type="RefSeq" id="WP_154357202.1">
    <property type="nucleotide sequence ID" value="NZ_WKJL01000004.1"/>
</dbReference>
<dbReference type="InterPro" id="IPR016032">
    <property type="entry name" value="Sig_transdc_resp-reg_C-effctor"/>
</dbReference>
<dbReference type="InterPro" id="IPR000792">
    <property type="entry name" value="Tscrpt_reg_LuxR_C"/>
</dbReference>
<dbReference type="CDD" id="cd06170">
    <property type="entry name" value="LuxR_C_like"/>
    <property type="match status" value="1"/>
</dbReference>